<reference evidence="1 2" key="1">
    <citation type="submission" date="2019-05" db="EMBL/GenBank/DDBJ databases">
        <title>Ruegeria sp. nov., isolated from tidal flat.</title>
        <authorList>
            <person name="Kim W."/>
        </authorList>
    </citation>
    <scope>NUCLEOTIDE SEQUENCE [LARGE SCALE GENOMIC DNA]</scope>
    <source>
        <strain evidence="1 2">CAU 1488</strain>
    </source>
</reference>
<proteinExistence type="predicted"/>
<organism evidence="1 2">
    <name type="scientific">Ruegeria sediminis</name>
    <dbReference type="NCBI Taxonomy" id="2583820"/>
    <lineage>
        <taxon>Bacteria</taxon>
        <taxon>Pseudomonadati</taxon>
        <taxon>Pseudomonadota</taxon>
        <taxon>Alphaproteobacteria</taxon>
        <taxon>Rhodobacterales</taxon>
        <taxon>Roseobacteraceae</taxon>
        <taxon>Ruegeria</taxon>
    </lineage>
</organism>
<comment type="caution">
    <text evidence="1">The sequence shown here is derived from an EMBL/GenBank/DDBJ whole genome shotgun (WGS) entry which is preliminary data.</text>
</comment>
<keyword evidence="2" id="KW-1185">Reference proteome</keyword>
<evidence type="ECO:0000313" key="1">
    <source>
        <dbReference type="EMBL" id="TMV04945.1"/>
    </source>
</evidence>
<dbReference type="Proteomes" id="UP001193035">
    <property type="component" value="Unassembled WGS sequence"/>
</dbReference>
<dbReference type="EMBL" id="VCPD01000007">
    <property type="protein sequence ID" value="TMV04945.1"/>
    <property type="molecule type" value="Genomic_DNA"/>
</dbReference>
<accession>A0ABY2WUH3</accession>
<name>A0ABY2WUH3_9RHOB</name>
<evidence type="ECO:0000313" key="2">
    <source>
        <dbReference type="Proteomes" id="UP001193035"/>
    </source>
</evidence>
<dbReference type="RefSeq" id="WP_138844805.1">
    <property type="nucleotide sequence ID" value="NZ_VCPD01000007.1"/>
</dbReference>
<gene>
    <name evidence="1" type="ORF">FGK63_17870</name>
</gene>
<protein>
    <recommendedName>
        <fullName evidence="3">DUF1330 domain-containing protein</fullName>
    </recommendedName>
</protein>
<sequence>MAYVTVSNWTYDDSLNEAALIATAKEKLSQLKAMGASSGHLVRTGPYEGLIVVVYPDEGSWNRVREAVQHMRKDTSPSEGGVFTGALSGPAVVSV</sequence>
<evidence type="ECO:0008006" key="3">
    <source>
        <dbReference type="Google" id="ProtNLM"/>
    </source>
</evidence>
<dbReference type="Gene3D" id="3.30.70.100">
    <property type="match status" value="1"/>
</dbReference>